<name>A0A6B1D6D4_9CHLR</name>
<reference evidence="2" key="1">
    <citation type="submission" date="2019-09" db="EMBL/GenBank/DDBJ databases">
        <title>Characterisation of the sponge microbiome using genome-centric metagenomics.</title>
        <authorList>
            <person name="Engelberts J.P."/>
            <person name="Robbins S.J."/>
            <person name="De Goeij J.M."/>
            <person name="Aranda M."/>
            <person name="Bell S.C."/>
            <person name="Webster N.S."/>
        </authorList>
    </citation>
    <scope>NUCLEOTIDE SEQUENCE</scope>
    <source>
        <strain evidence="2">SB0661_bin_32</strain>
    </source>
</reference>
<protein>
    <submittedName>
        <fullName evidence="2">Uncharacterized protein</fullName>
    </submittedName>
</protein>
<gene>
    <name evidence="2" type="ORF">F4X14_11065</name>
</gene>
<sequence length="157" mass="15628">GGSGNGNGGGTPRPGGGGNGNGGSGGGNGNGGSGGGGGMMAPSWPPSNMIVRHAATQVQLAPVGDGLQAYFIGPGGVGHPGPYIPSFASLATTYPTGGAVTLFTGTNPGTGKPITIYYLASEKKVRVSTYYPDTQYDVNKPYVFTVDSGHNVVHDQW</sequence>
<organism evidence="2">
    <name type="scientific">Caldilineaceae bacterium SB0661_bin_32</name>
    <dbReference type="NCBI Taxonomy" id="2605255"/>
    <lineage>
        <taxon>Bacteria</taxon>
        <taxon>Bacillati</taxon>
        <taxon>Chloroflexota</taxon>
        <taxon>Caldilineae</taxon>
        <taxon>Caldilineales</taxon>
        <taxon>Caldilineaceae</taxon>
    </lineage>
</organism>
<proteinExistence type="predicted"/>
<feature type="region of interest" description="Disordered" evidence="1">
    <location>
        <begin position="1"/>
        <end position="45"/>
    </location>
</feature>
<feature type="non-terminal residue" evidence="2">
    <location>
        <position position="1"/>
    </location>
</feature>
<feature type="compositionally biased region" description="Gly residues" evidence="1">
    <location>
        <begin position="1"/>
        <end position="39"/>
    </location>
</feature>
<accession>A0A6B1D6D4</accession>
<comment type="caution">
    <text evidence="2">The sequence shown here is derived from an EMBL/GenBank/DDBJ whole genome shotgun (WGS) entry which is preliminary data.</text>
</comment>
<dbReference type="EMBL" id="VXMH01000057">
    <property type="protein sequence ID" value="MYC95500.1"/>
    <property type="molecule type" value="Genomic_DNA"/>
</dbReference>
<evidence type="ECO:0000256" key="1">
    <source>
        <dbReference type="SAM" id="MobiDB-lite"/>
    </source>
</evidence>
<evidence type="ECO:0000313" key="2">
    <source>
        <dbReference type="EMBL" id="MYC95500.1"/>
    </source>
</evidence>
<dbReference type="AlphaFoldDB" id="A0A6B1D6D4"/>